<comment type="caution">
    <text evidence="1">The sequence shown here is derived from an EMBL/GenBank/DDBJ whole genome shotgun (WGS) entry which is preliminary data.</text>
</comment>
<gene>
    <name evidence="1" type="ORF">A1OK_01640</name>
</gene>
<reference evidence="1 2" key="1">
    <citation type="journal article" date="2012" name="Science">
        <title>Ecological populations of bacteria act as socially cohesive units of antibiotic production and resistance.</title>
        <authorList>
            <person name="Cordero O.X."/>
            <person name="Wildschutte H."/>
            <person name="Kirkup B."/>
            <person name="Proehl S."/>
            <person name="Ngo L."/>
            <person name="Hussain F."/>
            <person name="Le Roux F."/>
            <person name="Mincer T."/>
            <person name="Polz M.F."/>
        </authorList>
    </citation>
    <scope>NUCLEOTIDE SEQUENCE [LARGE SCALE GENOMIC DNA]</scope>
    <source>
        <strain evidence="1 2">FF-454</strain>
    </source>
</reference>
<evidence type="ECO:0000313" key="1">
    <source>
        <dbReference type="EMBL" id="OEE62238.1"/>
    </source>
</evidence>
<accession>A0A1E5C9P0</accession>
<evidence type="ECO:0000313" key="2">
    <source>
        <dbReference type="Proteomes" id="UP000095039"/>
    </source>
</evidence>
<organism evidence="1 2">
    <name type="scientific">Enterovibrio norvegicus FF-454</name>
    <dbReference type="NCBI Taxonomy" id="1185651"/>
    <lineage>
        <taxon>Bacteria</taxon>
        <taxon>Pseudomonadati</taxon>
        <taxon>Pseudomonadota</taxon>
        <taxon>Gammaproteobacteria</taxon>
        <taxon>Vibrionales</taxon>
        <taxon>Vibrionaceae</taxon>
        <taxon>Enterovibrio</taxon>
    </lineage>
</organism>
<sequence length="155" mass="17667">MDAANIWLEDIKSWYSEGTSSGVNGLANLITNTPSVLFAPPISQTQSDAIAYFVDGCEKLQRLHQSEGRIDEAYNYLQFCYAKLQSLASHADVEKEVKRWSLKKLDTIIVGMMEFCQQQQDNAWIKESEVLVELHVAFMQGQNGLNLYQSHRSFR</sequence>
<dbReference type="EMBL" id="AJWN02000040">
    <property type="protein sequence ID" value="OEE62238.1"/>
    <property type="molecule type" value="Genomic_DNA"/>
</dbReference>
<name>A0A1E5C9P0_9GAMM</name>
<protein>
    <recommendedName>
        <fullName evidence="3">Transcriptional regulator</fullName>
    </recommendedName>
</protein>
<dbReference type="Proteomes" id="UP000095039">
    <property type="component" value="Unassembled WGS sequence"/>
</dbReference>
<keyword evidence="2" id="KW-1185">Reference proteome</keyword>
<dbReference type="AlphaFoldDB" id="A0A1E5C9P0"/>
<proteinExistence type="predicted"/>
<dbReference type="RefSeq" id="WP_016962194.1">
    <property type="nucleotide sequence ID" value="NZ_AJWN02000040.1"/>
</dbReference>
<evidence type="ECO:0008006" key="3">
    <source>
        <dbReference type="Google" id="ProtNLM"/>
    </source>
</evidence>